<reference evidence="2 3" key="1">
    <citation type="submission" date="2019-06" db="EMBL/GenBank/DDBJ databases">
        <title>Sequencing the genomes of 1000 actinobacteria strains.</title>
        <authorList>
            <person name="Klenk H.-P."/>
        </authorList>
    </citation>
    <scope>NUCLEOTIDE SEQUENCE [LARGE SCALE GENOMIC DNA]</scope>
    <source>
        <strain evidence="2 3">DSM 20169</strain>
    </source>
</reference>
<name>A0A543BLT8_9MICO</name>
<dbReference type="AlphaFoldDB" id="A0A543BLT8"/>
<gene>
    <name evidence="2" type="ORF">FB560_1425</name>
</gene>
<feature type="region of interest" description="Disordered" evidence="1">
    <location>
        <begin position="1"/>
        <end position="48"/>
    </location>
</feature>
<sequence length="240" mass="25387">MAEGSAAGPRPAPPRVGNTPYARSMARSTESPAAPRVSPPDLPDEFTPALPARNADLIAATLDVSGTVDLAYASLEQCRVTADADAVDLTGGTILDVELADARIASLRLRGAGVRRLRIVGGRIGTLDLSTARISELELTGVRIDYLNLGAARAADVEISDCRIRTLDIPQAELTRVRFTRTTCDEVDPRGMRATDVDLRGLDALSFLDAISLRGTTLTEFQVQQLAPVIAAGLGIQIKG</sequence>
<evidence type="ECO:0000313" key="2">
    <source>
        <dbReference type="EMBL" id="TQL85792.1"/>
    </source>
</evidence>
<accession>A0A543BLT8</accession>
<comment type="caution">
    <text evidence="2">The sequence shown here is derived from an EMBL/GenBank/DDBJ whole genome shotgun (WGS) entry which is preliminary data.</text>
</comment>
<dbReference type="SUPFAM" id="SSF141571">
    <property type="entry name" value="Pentapeptide repeat-like"/>
    <property type="match status" value="1"/>
</dbReference>
<evidence type="ECO:0000256" key="1">
    <source>
        <dbReference type="SAM" id="MobiDB-lite"/>
    </source>
</evidence>
<keyword evidence="3" id="KW-1185">Reference proteome</keyword>
<dbReference type="Gene3D" id="2.160.20.80">
    <property type="entry name" value="E3 ubiquitin-protein ligase SopA"/>
    <property type="match status" value="1"/>
</dbReference>
<protein>
    <submittedName>
        <fullName evidence="2">Uncharacterized protein YjbI with pentapeptide repeats</fullName>
    </submittedName>
</protein>
<organism evidence="2 3">
    <name type="scientific">Microbacterium saperdae</name>
    <dbReference type="NCBI Taxonomy" id="69368"/>
    <lineage>
        <taxon>Bacteria</taxon>
        <taxon>Bacillati</taxon>
        <taxon>Actinomycetota</taxon>
        <taxon>Actinomycetes</taxon>
        <taxon>Micrococcales</taxon>
        <taxon>Microbacteriaceae</taxon>
        <taxon>Microbacterium</taxon>
    </lineage>
</organism>
<dbReference type="Proteomes" id="UP000317209">
    <property type="component" value="Unassembled WGS sequence"/>
</dbReference>
<evidence type="ECO:0000313" key="3">
    <source>
        <dbReference type="Proteomes" id="UP000317209"/>
    </source>
</evidence>
<proteinExistence type="predicted"/>
<dbReference type="EMBL" id="VFOX01000001">
    <property type="protein sequence ID" value="TQL85792.1"/>
    <property type="molecule type" value="Genomic_DNA"/>
</dbReference>